<proteinExistence type="predicted"/>
<dbReference type="AlphaFoldDB" id="A0A4Y2JXU2"/>
<evidence type="ECO:0000313" key="2">
    <source>
        <dbReference type="Proteomes" id="UP000499080"/>
    </source>
</evidence>
<sequence length="112" mass="12908">MTVLLHANGVVALYALQRSRIHTFRQIIHDRSTQRKSNHYRSLRFFTASIPPLLQSKTLTATPFHSIWSLSHQTPSSMPISDEKWTVAVEKFGNPTSFVFHWANLKLKYDLG</sequence>
<organism evidence="1 2">
    <name type="scientific">Araneus ventricosus</name>
    <name type="common">Orbweaver spider</name>
    <name type="synonym">Epeira ventricosa</name>
    <dbReference type="NCBI Taxonomy" id="182803"/>
    <lineage>
        <taxon>Eukaryota</taxon>
        <taxon>Metazoa</taxon>
        <taxon>Ecdysozoa</taxon>
        <taxon>Arthropoda</taxon>
        <taxon>Chelicerata</taxon>
        <taxon>Arachnida</taxon>
        <taxon>Araneae</taxon>
        <taxon>Araneomorphae</taxon>
        <taxon>Entelegynae</taxon>
        <taxon>Araneoidea</taxon>
        <taxon>Araneidae</taxon>
        <taxon>Araneus</taxon>
    </lineage>
</organism>
<gene>
    <name evidence="1" type="ORF">AVEN_29815_1</name>
</gene>
<dbReference type="EMBL" id="BGPR01003956">
    <property type="protein sequence ID" value="GBM94308.1"/>
    <property type="molecule type" value="Genomic_DNA"/>
</dbReference>
<comment type="caution">
    <text evidence="1">The sequence shown here is derived from an EMBL/GenBank/DDBJ whole genome shotgun (WGS) entry which is preliminary data.</text>
</comment>
<dbReference type="Proteomes" id="UP000499080">
    <property type="component" value="Unassembled WGS sequence"/>
</dbReference>
<accession>A0A4Y2JXU2</accession>
<keyword evidence="2" id="KW-1185">Reference proteome</keyword>
<evidence type="ECO:0000313" key="1">
    <source>
        <dbReference type="EMBL" id="GBM94308.1"/>
    </source>
</evidence>
<protein>
    <submittedName>
        <fullName evidence="1">Uncharacterized protein</fullName>
    </submittedName>
</protein>
<name>A0A4Y2JXU2_ARAVE</name>
<reference evidence="1 2" key="1">
    <citation type="journal article" date="2019" name="Sci. Rep.">
        <title>Orb-weaving spider Araneus ventricosus genome elucidates the spidroin gene catalogue.</title>
        <authorList>
            <person name="Kono N."/>
            <person name="Nakamura H."/>
            <person name="Ohtoshi R."/>
            <person name="Moran D.A.P."/>
            <person name="Shinohara A."/>
            <person name="Yoshida Y."/>
            <person name="Fujiwara M."/>
            <person name="Mori M."/>
            <person name="Tomita M."/>
            <person name="Arakawa K."/>
        </authorList>
    </citation>
    <scope>NUCLEOTIDE SEQUENCE [LARGE SCALE GENOMIC DNA]</scope>
</reference>